<evidence type="ECO:0000313" key="1">
    <source>
        <dbReference type="EMBL" id="RJP69584.1"/>
    </source>
</evidence>
<dbReference type="PANTHER" id="PTHR46191:SF2">
    <property type="entry name" value="HALOACID DEHALOGENASE-LIKE HYDROLASE DOMAIN-CONTAINING PROTEIN 3"/>
    <property type="match status" value="1"/>
</dbReference>
<dbReference type="Proteomes" id="UP000285961">
    <property type="component" value="Unassembled WGS sequence"/>
</dbReference>
<dbReference type="InterPro" id="IPR023214">
    <property type="entry name" value="HAD_sf"/>
</dbReference>
<dbReference type="Pfam" id="PF00702">
    <property type="entry name" value="Hydrolase"/>
    <property type="match status" value="1"/>
</dbReference>
<sequence length="350" mass="40545">MTCRDSLRYTYASTRRVPRSYCFFPFRKSKDCSLVMRESIEKYAERQARRRFRRKKYTVAPARVRARLSRIENAKAVLWDVYGTLLAVAFGDIESSLARKETMRDAFRLTAREFGIESFLGADPADALREMYIQEIEKTHRRKRSHGVFSPEVRIEETWLRVLRKLESRGYRPISAPGEVTLDLAYRIAYFFDDVYHAKVLYAGARYTLAGIRKLGLKQGIISNAQFYTPIALRLLLQKPGNRRTNPLKELFDERLIFFSYDLGVSKPNPLAFELARDRLKRTRIEPASVLYVGNDMCNDMVPARAVGFKCVLFAGDRESLTLRQNRPECVDFEPDAVIKALPDLLKVIQ</sequence>
<dbReference type="EMBL" id="QZKI01000080">
    <property type="protein sequence ID" value="RJP69584.1"/>
    <property type="molecule type" value="Genomic_DNA"/>
</dbReference>
<evidence type="ECO:0000313" key="2">
    <source>
        <dbReference type="Proteomes" id="UP000285961"/>
    </source>
</evidence>
<reference evidence="1 2" key="1">
    <citation type="journal article" date="2017" name="ISME J.">
        <title>Energy and carbon metabolisms in a deep terrestrial subsurface fluid microbial community.</title>
        <authorList>
            <person name="Momper L."/>
            <person name="Jungbluth S.P."/>
            <person name="Lee M.D."/>
            <person name="Amend J.P."/>
        </authorList>
    </citation>
    <scope>NUCLEOTIDE SEQUENCE [LARGE SCALE GENOMIC DNA]</scope>
    <source>
        <strain evidence="1">SURF_17</strain>
    </source>
</reference>
<dbReference type="Gene3D" id="3.40.50.1000">
    <property type="entry name" value="HAD superfamily/HAD-like"/>
    <property type="match status" value="1"/>
</dbReference>
<dbReference type="SUPFAM" id="SSF56784">
    <property type="entry name" value="HAD-like"/>
    <property type="match status" value="1"/>
</dbReference>
<evidence type="ECO:0008006" key="3">
    <source>
        <dbReference type="Google" id="ProtNLM"/>
    </source>
</evidence>
<dbReference type="AlphaFoldDB" id="A0A419EXK5"/>
<gene>
    <name evidence="1" type="ORF">C4532_10585</name>
</gene>
<proteinExistence type="predicted"/>
<accession>A0A419EXK5</accession>
<organism evidence="1 2">
    <name type="scientific">Candidatus Abyssobacteria bacterium SURF_17</name>
    <dbReference type="NCBI Taxonomy" id="2093361"/>
    <lineage>
        <taxon>Bacteria</taxon>
        <taxon>Pseudomonadati</taxon>
        <taxon>Candidatus Hydrogenedentota</taxon>
        <taxon>Candidatus Abyssobacteria</taxon>
    </lineage>
</organism>
<dbReference type="InterPro" id="IPR051828">
    <property type="entry name" value="HAD-like_hydrolase_domain"/>
</dbReference>
<name>A0A419EXK5_9BACT</name>
<protein>
    <recommendedName>
        <fullName evidence="3">HAD family hydrolase</fullName>
    </recommendedName>
</protein>
<comment type="caution">
    <text evidence="1">The sequence shown here is derived from an EMBL/GenBank/DDBJ whole genome shotgun (WGS) entry which is preliminary data.</text>
</comment>
<dbReference type="SFLD" id="SFLDG01129">
    <property type="entry name" value="C1.5:_HAD__Beta-PGM__Phosphata"/>
    <property type="match status" value="1"/>
</dbReference>
<dbReference type="InterPro" id="IPR036412">
    <property type="entry name" value="HAD-like_sf"/>
</dbReference>
<dbReference type="PANTHER" id="PTHR46191">
    <property type="match status" value="1"/>
</dbReference>
<dbReference type="SFLD" id="SFLDS00003">
    <property type="entry name" value="Haloacid_Dehalogenase"/>
    <property type="match status" value="1"/>
</dbReference>